<proteinExistence type="predicted"/>
<organism evidence="1 2">
    <name type="scientific">Sorangium atrum</name>
    <dbReference type="NCBI Taxonomy" id="2995308"/>
    <lineage>
        <taxon>Bacteria</taxon>
        <taxon>Pseudomonadati</taxon>
        <taxon>Myxococcota</taxon>
        <taxon>Polyangia</taxon>
        <taxon>Polyangiales</taxon>
        <taxon>Polyangiaceae</taxon>
        <taxon>Sorangium</taxon>
    </lineage>
</organism>
<comment type="caution">
    <text evidence="1">The sequence shown here is derived from an EMBL/GenBank/DDBJ whole genome shotgun (WGS) entry which is preliminary data.</text>
</comment>
<accession>A0ABT5C233</accession>
<protein>
    <submittedName>
        <fullName evidence="1">Uncharacterized protein</fullName>
    </submittedName>
</protein>
<sequence>MGSKIRLVAPRMSWRDICRSEQFAGRWIALDNVKYVQGGSQPAEADVVDADDDLADLCARMREADRTACAILFVEDDTGVPARVQRLPQLWRRVAHH</sequence>
<reference evidence="1 2" key="1">
    <citation type="submission" date="2023-01" db="EMBL/GenBank/DDBJ databases">
        <title>Minimal conservation of predation-associated metabolite biosynthetic gene clusters underscores biosynthetic potential of Myxococcota including descriptions for ten novel species: Archangium lansinium sp. nov., Myxococcus landrumus sp. nov., Nannocystis bai.</title>
        <authorList>
            <person name="Ahearne A."/>
            <person name="Stevens C."/>
            <person name="Dowd S."/>
        </authorList>
    </citation>
    <scope>NUCLEOTIDE SEQUENCE [LARGE SCALE GENOMIC DNA]</scope>
    <source>
        <strain evidence="1 2">WIWO2</strain>
    </source>
</reference>
<gene>
    <name evidence="1" type="ORF">POL72_22240</name>
</gene>
<dbReference type="Proteomes" id="UP001217485">
    <property type="component" value="Unassembled WGS sequence"/>
</dbReference>
<evidence type="ECO:0000313" key="1">
    <source>
        <dbReference type="EMBL" id="MDC0680479.1"/>
    </source>
</evidence>
<dbReference type="RefSeq" id="WP_272097517.1">
    <property type="nucleotide sequence ID" value="NZ_JAQNDK010000002.1"/>
</dbReference>
<keyword evidence="2" id="KW-1185">Reference proteome</keyword>
<name>A0ABT5C233_9BACT</name>
<dbReference type="EMBL" id="JAQNDK010000002">
    <property type="protein sequence ID" value="MDC0680479.1"/>
    <property type="molecule type" value="Genomic_DNA"/>
</dbReference>
<evidence type="ECO:0000313" key="2">
    <source>
        <dbReference type="Proteomes" id="UP001217485"/>
    </source>
</evidence>